<gene>
    <name evidence="1" type="ORF">BWY73_00348</name>
</gene>
<comment type="caution">
    <text evidence="1">The sequence shown here is derived from an EMBL/GenBank/DDBJ whole genome shotgun (WGS) entry which is preliminary data.</text>
</comment>
<protein>
    <recommendedName>
        <fullName evidence="2">Glycosyl hydrolase-like 10 domain-containing protein</fullName>
    </recommendedName>
</protein>
<dbReference type="AlphaFoldDB" id="A0A1V5MKM4"/>
<sequence length="254" mass="29426">MRAKAPEFYQKLKPGTAADTGPRRNPDRENLMAGDWLCPDRGLTDHEKKISLEIVTRYPVNGLAIDYLGYRNYRDCHCEYSVRRRAEFERRLIAKEGFYKPWSATMVADEFSEQSLIDWTEELVAAVKAVRPGLKTAIHLYPDFDPNPLYGHRLPVDYLGQTVAWFYQPYWSPEKIYYRTRLHQSLSSRYQRKSRFVPFVGVAKGKLLKSPEQVRQELRIAGNFGNGAVMFAFSDVLLENPALAEAVKKELKKR</sequence>
<accession>A0A1V5MKM4</accession>
<dbReference type="Proteomes" id="UP000485484">
    <property type="component" value="Unassembled WGS sequence"/>
</dbReference>
<organism evidence="1">
    <name type="scientific">candidate division TA06 bacterium ADurb.Bin417</name>
    <dbReference type="NCBI Taxonomy" id="1852828"/>
    <lineage>
        <taxon>Bacteria</taxon>
        <taxon>Bacteria division TA06</taxon>
    </lineage>
</organism>
<proteinExistence type="predicted"/>
<name>A0A1V5MKM4_UNCT6</name>
<evidence type="ECO:0008006" key="2">
    <source>
        <dbReference type="Google" id="ProtNLM"/>
    </source>
</evidence>
<reference evidence="1" key="1">
    <citation type="submission" date="2017-02" db="EMBL/GenBank/DDBJ databases">
        <title>Delving into the versatile metabolic prowess of the omnipresent phylum Bacteroidetes.</title>
        <authorList>
            <person name="Nobu M.K."/>
            <person name="Mei R."/>
            <person name="Narihiro T."/>
            <person name="Kuroda K."/>
            <person name="Liu W.-T."/>
        </authorList>
    </citation>
    <scope>NUCLEOTIDE SEQUENCE</scope>
    <source>
        <strain evidence="1">ADurb.Bin417</strain>
    </source>
</reference>
<evidence type="ECO:0000313" key="1">
    <source>
        <dbReference type="EMBL" id="OPZ93371.1"/>
    </source>
</evidence>
<dbReference type="EMBL" id="MWAK01000027">
    <property type="protein sequence ID" value="OPZ93371.1"/>
    <property type="molecule type" value="Genomic_DNA"/>
</dbReference>
<dbReference type="Gene3D" id="3.20.20.80">
    <property type="entry name" value="Glycosidases"/>
    <property type="match status" value="1"/>
</dbReference>